<name>A0ABP6X821_9ACTN</name>
<organism evidence="2 3">
    <name type="scientific">Microlunatus spumicola</name>
    <dbReference type="NCBI Taxonomy" id="81499"/>
    <lineage>
        <taxon>Bacteria</taxon>
        <taxon>Bacillati</taxon>
        <taxon>Actinomycetota</taxon>
        <taxon>Actinomycetes</taxon>
        <taxon>Propionibacteriales</taxon>
        <taxon>Propionibacteriaceae</taxon>
        <taxon>Microlunatus</taxon>
    </lineage>
</organism>
<proteinExistence type="predicted"/>
<accession>A0ABP6X821</accession>
<keyword evidence="3" id="KW-1185">Reference proteome</keyword>
<evidence type="ECO:0000256" key="1">
    <source>
        <dbReference type="SAM" id="Phobius"/>
    </source>
</evidence>
<evidence type="ECO:0000313" key="2">
    <source>
        <dbReference type="EMBL" id="GAA3562729.1"/>
    </source>
</evidence>
<gene>
    <name evidence="2" type="ORF">GCM10022197_17920</name>
</gene>
<protein>
    <submittedName>
        <fullName evidence="2">Uncharacterized protein</fullName>
    </submittedName>
</protein>
<dbReference type="RefSeq" id="WP_344741866.1">
    <property type="nucleotide sequence ID" value="NZ_BAAAYR010000001.1"/>
</dbReference>
<keyword evidence="1" id="KW-0812">Transmembrane</keyword>
<dbReference type="Proteomes" id="UP001500767">
    <property type="component" value="Unassembled WGS sequence"/>
</dbReference>
<comment type="caution">
    <text evidence="2">The sequence shown here is derived from an EMBL/GenBank/DDBJ whole genome shotgun (WGS) entry which is preliminary data.</text>
</comment>
<reference evidence="3" key="1">
    <citation type="journal article" date="2019" name="Int. J. Syst. Evol. Microbiol.">
        <title>The Global Catalogue of Microorganisms (GCM) 10K type strain sequencing project: providing services to taxonomists for standard genome sequencing and annotation.</title>
        <authorList>
            <consortium name="The Broad Institute Genomics Platform"/>
            <consortium name="The Broad Institute Genome Sequencing Center for Infectious Disease"/>
            <person name="Wu L."/>
            <person name="Ma J."/>
        </authorList>
    </citation>
    <scope>NUCLEOTIDE SEQUENCE [LARGE SCALE GENOMIC DNA]</scope>
    <source>
        <strain evidence="3">JCM 16540</strain>
    </source>
</reference>
<keyword evidence="1" id="KW-0472">Membrane</keyword>
<evidence type="ECO:0000313" key="3">
    <source>
        <dbReference type="Proteomes" id="UP001500767"/>
    </source>
</evidence>
<sequence>MNRRVRTRAAHLVLLLAGLAALVYALTLGGSPEIRCRGVAMTPGSVCVKADGSEGQTYEQRLATRQSAQPVVGGLGVLVAGFGAALLVADLRRRPVSETGSETGSAVEDAG</sequence>
<keyword evidence="1" id="KW-1133">Transmembrane helix</keyword>
<dbReference type="EMBL" id="BAAAYR010000001">
    <property type="protein sequence ID" value="GAA3562729.1"/>
    <property type="molecule type" value="Genomic_DNA"/>
</dbReference>
<feature type="transmembrane region" description="Helical" evidence="1">
    <location>
        <begin position="71"/>
        <end position="89"/>
    </location>
</feature>